<dbReference type="SUPFAM" id="SSF54427">
    <property type="entry name" value="NTF2-like"/>
    <property type="match status" value="1"/>
</dbReference>
<keyword evidence="2" id="KW-1185">Reference proteome</keyword>
<accession>A0AAJ0G965</accession>
<evidence type="ECO:0000313" key="1">
    <source>
        <dbReference type="EMBL" id="KAK3048880.1"/>
    </source>
</evidence>
<sequence length="146" mass="16730">MSLLHSPEAMTTTAMDTTSRTRAFIQHLFSDSFGSTFLSHLSDNIIWTATGSSPLSGRYEGKQVYQTQVLDKIYERLEEPPTRILDRILVDGEWATVHFHSVGVRGKNGADFSMDYCWIIKVDLERREVVEVVGFYDSKKMWDLFA</sequence>
<name>A0AAJ0G965_9PEZI</name>
<gene>
    <name evidence="1" type="ORF">LTR09_009775</name>
</gene>
<protein>
    <recommendedName>
        <fullName evidence="3">SnoaL-like domain-containing protein</fullName>
    </recommendedName>
</protein>
<reference evidence="1" key="1">
    <citation type="submission" date="2023-04" db="EMBL/GenBank/DDBJ databases">
        <title>Black Yeasts Isolated from many extreme environments.</title>
        <authorList>
            <person name="Coleine C."/>
            <person name="Stajich J.E."/>
            <person name="Selbmann L."/>
        </authorList>
    </citation>
    <scope>NUCLEOTIDE SEQUENCE</scope>
    <source>
        <strain evidence="1">CCFEE 5312</strain>
    </source>
</reference>
<organism evidence="1 2">
    <name type="scientific">Extremus antarcticus</name>
    <dbReference type="NCBI Taxonomy" id="702011"/>
    <lineage>
        <taxon>Eukaryota</taxon>
        <taxon>Fungi</taxon>
        <taxon>Dikarya</taxon>
        <taxon>Ascomycota</taxon>
        <taxon>Pezizomycotina</taxon>
        <taxon>Dothideomycetes</taxon>
        <taxon>Dothideomycetidae</taxon>
        <taxon>Mycosphaerellales</taxon>
        <taxon>Extremaceae</taxon>
        <taxon>Extremus</taxon>
    </lineage>
</organism>
<evidence type="ECO:0000313" key="2">
    <source>
        <dbReference type="Proteomes" id="UP001271007"/>
    </source>
</evidence>
<comment type="caution">
    <text evidence="1">The sequence shown here is derived from an EMBL/GenBank/DDBJ whole genome shotgun (WGS) entry which is preliminary data.</text>
</comment>
<dbReference type="Gene3D" id="3.10.450.50">
    <property type="match status" value="1"/>
</dbReference>
<dbReference type="EMBL" id="JAWDJX010000044">
    <property type="protein sequence ID" value="KAK3048880.1"/>
    <property type="molecule type" value="Genomic_DNA"/>
</dbReference>
<evidence type="ECO:0008006" key="3">
    <source>
        <dbReference type="Google" id="ProtNLM"/>
    </source>
</evidence>
<proteinExistence type="predicted"/>
<dbReference type="AlphaFoldDB" id="A0AAJ0G965"/>
<dbReference type="InterPro" id="IPR032710">
    <property type="entry name" value="NTF2-like_dom_sf"/>
</dbReference>
<dbReference type="Proteomes" id="UP001271007">
    <property type="component" value="Unassembled WGS sequence"/>
</dbReference>